<dbReference type="Gene3D" id="1.50.40.10">
    <property type="entry name" value="Mitochondrial carrier domain"/>
    <property type="match status" value="1"/>
</dbReference>
<keyword evidence="2 4" id="KW-0812">Transmembrane</keyword>
<dbReference type="EMBL" id="MN739643">
    <property type="protein sequence ID" value="QHT17717.1"/>
    <property type="molecule type" value="Genomic_DNA"/>
</dbReference>
<accession>A0A6C0DMA1</accession>
<keyword evidence="3 4" id="KW-0472">Membrane</keyword>
<evidence type="ECO:0000256" key="3">
    <source>
        <dbReference type="ARBA" id="ARBA00023136"/>
    </source>
</evidence>
<feature type="transmembrane region" description="Helical" evidence="4">
    <location>
        <begin position="132"/>
        <end position="154"/>
    </location>
</feature>
<name>A0A6C0DMA1_9ZZZZ</name>
<evidence type="ECO:0000256" key="1">
    <source>
        <dbReference type="ARBA" id="ARBA00004370"/>
    </source>
</evidence>
<evidence type="ECO:0000313" key="5">
    <source>
        <dbReference type="EMBL" id="QHT17717.1"/>
    </source>
</evidence>
<dbReference type="InterPro" id="IPR023395">
    <property type="entry name" value="MCP_dom_sf"/>
</dbReference>
<reference evidence="5" key="1">
    <citation type="journal article" date="2020" name="Nature">
        <title>Giant virus diversity and host interactions through global metagenomics.</title>
        <authorList>
            <person name="Schulz F."/>
            <person name="Roux S."/>
            <person name="Paez-Espino D."/>
            <person name="Jungbluth S."/>
            <person name="Walsh D.A."/>
            <person name="Denef V.J."/>
            <person name="McMahon K.D."/>
            <person name="Konstantinidis K.T."/>
            <person name="Eloe-Fadrosh E.A."/>
            <person name="Kyrpides N.C."/>
            <person name="Woyke T."/>
        </authorList>
    </citation>
    <scope>NUCLEOTIDE SEQUENCE</scope>
    <source>
        <strain evidence="5">GVMAG-M-3300023174-30</strain>
    </source>
</reference>
<proteinExistence type="predicted"/>
<evidence type="ECO:0008006" key="6">
    <source>
        <dbReference type="Google" id="ProtNLM"/>
    </source>
</evidence>
<dbReference type="SUPFAM" id="SSF103506">
    <property type="entry name" value="Mitochondrial carrier"/>
    <property type="match status" value="1"/>
</dbReference>
<dbReference type="GO" id="GO:0016020">
    <property type="term" value="C:membrane"/>
    <property type="evidence" value="ECO:0007669"/>
    <property type="project" value="UniProtKB-SubCell"/>
</dbReference>
<protein>
    <recommendedName>
        <fullName evidence="6">ADP,ATP carrier protein</fullName>
    </recommendedName>
</protein>
<comment type="subcellular location">
    <subcellularLocation>
        <location evidence="1">Membrane</location>
    </subcellularLocation>
</comment>
<evidence type="ECO:0000256" key="4">
    <source>
        <dbReference type="SAM" id="Phobius"/>
    </source>
</evidence>
<sequence>MILNVYYYFIMNMDFYISIAVGVTQAFMYNPIDKAIYNSIINNTKLFNKQNWNNPFTGAANGIYARIITGGLYFYLIDKTKNMNTYQSALYVSMTTSLIINPFNVVKYKSYADNLSNYDSIKVNYKKYGFKFGIIGLEALIIRDFVFNVIYLKYKNNNNNLIHNCGAICMASLVSSPFHFARNMKYHNNDSYIKIYKDLFKSLKSTNNKISYAMKQFAIGHGTLRTVMGLYTGQVMYSTLKELAH</sequence>
<dbReference type="AlphaFoldDB" id="A0A6C0DMA1"/>
<evidence type="ECO:0000256" key="2">
    <source>
        <dbReference type="ARBA" id="ARBA00022692"/>
    </source>
</evidence>
<feature type="transmembrane region" description="Helical" evidence="4">
    <location>
        <begin position="6"/>
        <end position="29"/>
    </location>
</feature>
<keyword evidence="4" id="KW-1133">Transmembrane helix</keyword>
<organism evidence="5">
    <name type="scientific">viral metagenome</name>
    <dbReference type="NCBI Taxonomy" id="1070528"/>
    <lineage>
        <taxon>unclassified sequences</taxon>
        <taxon>metagenomes</taxon>
        <taxon>organismal metagenomes</taxon>
    </lineage>
</organism>